<dbReference type="EMBL" id="CAUYUJ010004670">
    <property type="protein sequence ID" value="CAK0810492.1"/>
    <property type="molecule type" value="Genomic_DNA"/>
</dbReference>
<evidence type="ECO:0000313" key="2">
    <source>
        <dbReference type="EMBL" id="CAK0810492.1"/>
    </source>
</evidence>
<feature type="region of interest" description="Disordered" evidence="1">
    <location>
        <begin position="184"/>
        <end position="208"/>
    </location>
</feature>
<sequence>MEADPKPAAASWGTALRVALAPELLEAAAPHDKSGASHFGELRLMLVGRGLEVQAKLSIGREADPRIKALEHKQVEVLAKRLVMLQERCGGSLGEGFADVPAIPSHAGAQPELPFVAAGARRLRGASALPSLGGRLAAAKVHSVASSMTSDALVLLEDVLRLGFRAIRRWAVLLDLLRRRGRKGSSSRSRLGQLDQGVPASSGLSERGTLVAPDAPAAHKQGGHEGLVARSHEPAPLVLGKSASSAGWSDSTACAEQPVSGGARGTDEDGQSSRDPRARRARRSPRATPSETSGSSLVSSETGSSGLAIAAQGANVQDALMRTLE</sequence>
<keyword evidence="3" id="KW-1185">Reference proteome</keyword>
<evidence type="ECO:0000313" key="3">
    <source>
        <dbReference type="Proteomes" id="UP001189429"/>
    </source>
</evidence>
<accession>A0ABN9QZ85</accession>
<name>A0ABN9QZ85_9DINO</name>
<evidence type="ECO:0000256" key="1">
    <source>
        <dbReference type="SAM" id="MobiDB-lite"/>
    </source>
</evidence>
<organism evidence="2 3">
    <name type="scientific">Prorocentrum cordatum</name>
    <dbReference type="NCBI Taxonomy" id="2364126"/>
    <lineage>
        <taxon>Eukaryota</taxon>
        <taxon>Sar</taxon>
        <taxon>Alveolata</taxon>
        <taxon>Dinophyceae</taxon>
        <taxon>Prorocentrales</taxon>
        <taxon>Prorocentraceae</taxon>
        <taxon>Prorocentrum</taxon>
    </lineage>
</organism>
<dbReference type="Proteomes" id="UP001189429">
    <property type="component" value="Unassembled WGS sequence"/>
</dbReference>
<protein>
    <submittedName>
        <fullName evidence="2">Uncharacterized protein</fullName>
    </submittedName>
</protein>
<feature type="compositionally biased region" description="Basic and acidic residues" evidence="1">
    <location>
        <begin position="265"/>
        <end position="278"/>
    </location>
</feature>
<feature type="compositionally biased region" description="Polar residues" evidence="1">
    <location>
        <begin position="242"/>
        <end position="254"/>
    </location>
</feature>
<comment type="caution">
    <text evidence="2">The sequence shown here is derived from an EMBL/GenBank/DDBJ whole genome shotgun (WGS) entry which is preliminary data.</text>
</comment>
<feature type="compositionally biased region" description="Low complexity" evidence="1">
    <location>
        <begin position="286"/>
        <end position="307"/>
    </location>
</feature>
<proteinExistence type="predicted"/>
<feature type="region of interest" description="Disordered" evidence="1">
    <location>
        <begin position="240"/>
        <end position="325"/>
    </location>
</feature>
<gene>
    <name evidence="2" type="ORF">PCOR1329_LOCUS15447</name>
</gene>
<feature type="non-terminal residue" evidence="2">
    <location>
        <position position="325"/>
    </location>
</feature>
<reference evidence="2" key="1">
    <citation type="submission" date="2023-10" db="EMBL/GenBank/DDBJ databases">
        <authorList>
            <person name="Chen Y."/>
            <person name="Shah S."/>
            <person name="Dougan E. K."/>
            <person name="Thang M."/>
            <person name="Chan C."/>
        </authorList>
    </citation>
    <scope>NUCLEOTIDE SEQUENCE [LARGE SCALE GENOMIC DNA]</scope>
</reference>